<feature type="transmembrane region" description="Helical" evidence="1">
    <location>
        <begin position="146"/>
        <end position="164"/>
    </location>
</feature>
<feature type="transmembrane region" description="Helical" evidence="1">
    <location>
        <begin position="16"/>
        <end position="38"/>
    </location>
</feature>
<name>A0A0G4HS88_9ALVE</name>
<keyword evidence="1" id="KW-0812">Transmembrane</keyword>
<sequence length="411" mass="45180">MNGRRTSPYPSTLRNLFIALVAGASFAGSRGTLSFLFFQLSDRALGVSPQQFRRKFPVSNDLSITQETAEETWRRIASKETSVSARSRLVLRSVPMKAEFETGAHGRSALTESERFALCETTAAPVEPSHSGARACSTSKSRRRRLLALFSLALPFGLGAGISVRAGRDRTSSGYLRGVPFSLATPWAEAAVEGGRETAGEVMEPIPEDVVRKVAKSLAQYSKELESAFDWYLYDFRDAVLRQDWAVVLSQFKGTSTQGGLNRVERDFMAPMKSVATTLPREMGGEKIEESIGRFLSAMKELKHIAEGARGPVNDEEEQQAKVAWNEGRRALNGFVEDVNGMVIVPYTQMQEGVSKKQKLLEASIAPLPYLPEDPKAYVRTKREYTESKKAKLRERNGGAGMGVAGIITAI</sequence>
<gene>
    <name evidence="2" type="ORF">Cvel_8197</name>
</gene>
<evidence type="ECO:0000313" key="2">
    <source>
        <dbReference type="EMBL" id="CEM47129.1"/>
    </source>
</evidence>
<accession>A0A0G4HS88</accession>
<reference evidence="2" key="1">
    <citation type="submission" date="2014-11" db="EMBL/GenBank/DDBJ databases">
        <authorList>
            <person name="Otto D Thomas"/>
            <person name="Naeem Raeece"/>
        </authorList>
    </citation>
    <scope>NUCLEOTIDE SEQUENCE</scope>
</reference>
<evidence type="ECO:0008006" key="3">
    <source>
        <dbReference type="Google" id="ProtNLM"/>
    </source>
</evidence>
<dbReference type="AlphaFoldDB" id="A0A0G4HS88"/>
<organism evidence="2">
    <name type="scientific">Chromera velia CCMP2878</name>
    <dbReference type="NCBI Taxonomy" id="1169474"/>
    <lineage>
        <taxon>Eukaryota</taxon>
        <taxon>Sar</taxon>
        <taxon>Alveolata</taxon>
        <taxon>Colpodellida</taxon>
        <taxon>Chromeraceae</taxon>
        <taxon>Chromera</taxon>
    </lineage>
</organism>
<keyword evidence="1" id="KW-0472">Membrane</keyword>
<dbReference type="VEuPathDB" id="CryptoDB:Cvel_8197"/>
<dbReference type="EMBL" id="CDMZ01003653">
    <property type="protein sequence ID" value="CEM47129.1"/>
    <property type="molecule type" value="Genomic_DNA"/>
</dbReference>
<proteinExistence type="predicted"/>
<keyword evidence="1" id="KW-1133">Transmembrane helix</keyword>
<evidence type="ECO:0000256" key="1">
    <source>
        <dbReference type="SAM" id="Phobius"/>
    </source>
</evidence>
<protein>
    <recommendedName>
        <fullName evidence="3">Transmembrane protein</fullName>
    </recommendedName>
</protein>